<dbReference type="PANTHER" id="PTHR11014">
    <property type="entry name" value="PEPTIDASE M20 FAMILY MEMBER"/>
    <property type="match status" value="1"/>
</dbReference>
<keyword evidence="1" id="KW-0378">Hydrolase</keyword>
<evidence type="ECO:0000256" key="2">
    <source>
        <dbReference type="PIRSR" id="PIRSR005962-1"/>
    </source>
</evidence>
<protein>
    <submittedName>
        <fullName evidence="4">M20 family metallopeptidase</fullName>
    </submittedName>
</protein>
<dbReference type="PIRSF" id="PIRSF005962">
    <property type="entry name" value="Pept_M20D_amidohydro"/>
    <property type="match status" value="1"/>
</dbReference>
<keyword evidence="2" id="KW-0464">Manganese</keyword>
<feature type="binding site" evidence="2">
    <location>
        <position position="363"/>
    </location>
    <ligand>
        <name>Mn(2+)</name>
        <dbReference type="ChEBI" id="CHEBI:29035"/>
        <label>2</label>
    </ligand>
</feature>
<proteinExistence type="predicted"/>
<keyword evidence="2" id="KW-0479">Metal-binding</keyword>
<sequence>MDLLLRAQALFPVLKALKDDLHRHPELSGREVRTTALLKQKLSALPVELVDLGVPTGTAALLRGGRPGPLVALRADIDAIVQDTPERGTVVSERPGVMHACGHDFHTAGLYGAAVLLSELQDTLPGGVIFLFQPSKETTGGARLLLDHGLWARFPEKPRWIFGVHNRPQLPAGTIAVTPGPLMAEKSNFTITLHGRTGHGGSPHRCVDVIVPAAAIVQGIQSVVSRNTDPTDCLVCAVCSIHAGTPENFAPDLLTMTGSIRVFRHDTRLRAEQRVEALARDIGAAYGCTVDFETEEVAPLVCNGPEMTALARRAAEALVGPEHVVIAAPEMSSEDFAEYGKEVPSFFYWLGSGFPDRENAGWHSDQFRTNDSALPLDAALLARSALTALGYEG</sequence>
<dbReference type="Gene3D" id="3.30.70.360">
    <property type="match status" value="1"/>
</dbReference>
<dbReference type="InterPro" id="IPR011650">
    <property type="entry name" value="Peptidase_M20_dimer"/>
</dbReference>
<dbReference type="GO" id="GO:0050118">
    <property type="term" value="F:N-acetyldiaminopimelate deacetylase activity"/>
    <property type="evidence" value="ECO:0007669"/>
    <property type="project" value="UniProtKB-ARBA"/>
</dbReference>
<dbReference type="GO" id="GO:0019877">
    <property type="term" value="P:diaminopimelate biosynthetic process"/>
    <property type="evidence" value="ECO:0007669"/>
    <property type="project" value="UniProtKB-ARBA"/>
</dbReference>
<dbReference type="Pfam" id="PF01546">
    <property type="entry name" value="Peptidase_M20"/>
    <property type="match status" value="1"/>
</dbReference>
<dbReference type="CDD" id="cd03886">
    <property type="entry name" value="M20_Acy1"/>
    <property type="match status" value="1"/>
</dbReference>
<dbReference type="NCBIfam" id="TIGR01891">
    <property type="entry name" value="amidohydrolases"/>
    <property type="match status" value="1"/>
</dbReference>
<dbReference type="InterPro" id="IPR036264">
    <property type="entry name" value="Bact_exopeptidase_dim_dom"/>
</dbReference>
<dbReference type="FunFam" id="3.30.70.360:FF:000001">
    <property type="entry name" value="N-acetyldiaminopimelate deacetylase"/>
    <property type="match status" value="1"/>
</dbReference>
<evidence type="ECO:0000313" key="5">
    <source>
        <dbReference type="Proteomes" id="UP001204562"/>
    </source>
</evidence>
<dbReference type="Gene3D" id="3.40.630.10">
    <property type="entry name" value="Zn peptidases"/>
    <property type="match status" value="1"/>
</dbReference>
<evidence type="ECO:0000259" key="3">
    <source>
        <dbReference type="Pfam" id="PF07687"/>
    </source>
</evidence>
<feature type="domain" description="Peptidase M20 dimerisation" evidence="3">
    <location>
        <begin position="188"/>
        <end position="284"/>
    </location>
</feature>
<dbReference type="InterPro" id="IPR017439">
    <property type="entry name" value="Amidohydrolase"/>
</dbReference>
<feature type="binding site" evidence="2">
    <location>
        <position position="165"/>
    </location>
    <ligand>
        <name>Mn(2+)</name>
        <dbReference type="ChEBI" id="CHEBI:29035"/>
        <label>2</label>
    </ligand>
</feature>
<dbReference type="SUPFAM" id="SSF55031">
    <property type="entry name" value="Bacterial exopeptidase dimerisation domain"/>
    <property type="match status" value="1"/>
</dbReference>
<dbReference type="EMBL" id="JANFYS010000005">
    <property type="protein sequence ID" value="MCQ4769621.1"/>
    <property type="molecule type" value="Genomic_DNA"/>
</dbReference>
<gene>
    <name evidence="4" type="ORF">NE579_03940</name>
</gene>
<name>A0AAW5JM50_9FIRM</name>
<feature type="binding site" evidence="2">
    <location>
        <position position="101"/>
    </location>
    <ligand>
        <name>Mn(2+)</name>
        <dbReference type="ChEBI" id="CHEBI:29035"/>
        <label>2</label>
    </ligand>
</feature>
<evidence type="ECO:0000313" key="4">
    <source>
        <dbReference type="EMBL" id="MCQ4769621.1"/>
    </source>
</evidence>
<reference evidence="4" key="1">
    <citation type="submission" date="2022-06" db="EMBL/GenBank/DDBJ databases">
        <title>Isolation of gut microbiota from human fecal samples.</title>
        <authorList>
            <person name="Pamer E.G."/>
            <person name="Barat B."/>
            <person name="Waligurski E."/>
            <person name="Medina S."/>
            <person name="Paddock L."/>
            <person name="Mostad J."/>
        </authorList>
    </citation>
    <scope>NUCLEOTIDE SEQUENCE</scope>
    <source>
        <strain evidence="4">DFI.9.91</strain>
    </source>
</reference>
<accession>A0AAW5JM50</accession>
<comment type="caution">
    <text evidence="4">The sequence shown here is derived from an EMBL/GenBank/DDBJ whole genome shotgun (WGS) entry which is preliminary data.</text>
</comment>
<dbReference type="PANTHER" id="PTHR11014:SF63">
    <property type="entry name" value="METALLOPEPTIDASE, PUTATIVE (AFU_ORTHOLOGUE AFUA_6G09600)-RELATED"/>
    <property type="match status" value="1"/>
</dbReference>
<dbReference type="Proteomes" id="UP001204562">
    <property type="component" value="Unassembled WGS sequence"/>
</dbReference>
<dbReference type="GO" id="GO:0046872">
    <property type="term" value="F:metal ion binding"/>
    <property type="evidence" value="ECO:0007669"/>
    <property type="project" value="UniProtKB-KW"/>
</dbReference>
<dbReference type="InterPro" id="IPR002933">
    <property type="entry name" value="Peptidase_M20"/>
</dbReference>
<comment type="cofactor">
    <cofactor evidence="2">
        <name>Mn(2+)</name>
        <dbReference type="ChEBI" id="CHEBI:29035"/>
    </cofactor>
    <text evidence="2">The Mn(2+) ion enhances activity.</text>
</comment>
<dbReference type="SUPFAM" id="SSF53187">
    <property type="entry name" value="Zn-dependent exopeptidases"/>
    <property type="match status" value="1"/>
</dbReference>
<organism evidence="4 5">
    <name type="scientific">Intestinimonas massiliensis</name>
    <name type="common">ex Afouda et al. 2020</name>
    <dbReference type="NCBI Taxonomy" id="1673721"/>
    <lineage>
        <taxon>Bacteria</taxon>
        <taxon>Bacillati</taxon>
        <taxon>Bacillota</taxon>
        <taxon>Clostridia</taxon>
        <taxon>Eubacteriales</taxon>
        <taxon>Intestinimonas</taxon>
    </lineage>
</organism>
<dbReference type="AlphaFoldDB" id="A0AAW5JM50"/>
<dbReference type="RefSeq" id="WP_256303350.1">
    <property type="nucleotide sequence ID" value="NZ_JANFYS010000005.1"/>
</dbReference>
<feature type="binding site" evidence="2">
    <location>
        <position position="103"/>
    </location>
    <ligand>
        <name>Mn(2+)</name>
        <dbReference type="ChEBI" id="CHEBI:29035"/>
        <label>2</label>
    </ligand>
</feature>
<evidence type="ECO:0000256" key="1">
    <source>
        <dbReference type="ARBA" id="ARBA00022801"/>
    </source>
</evidence>
<feature type="binding site" evidence="2">
    <location>
        <position position="137"/>
    </location>
    <ligand>
        <name>Mn(2+)</name>
        <dbReference type="ChEBI" id="CHEBI:29035"/>
        <label>2</label>
    </ligand>
</feature>
<dbReference type="Pfam" id="PF07687">
    <property type="entry name" value="M20_dimer"/>
    <property type="match status" value="1"/>
</dbReference>